<comment type="caution">
    <text evidence="2">The sequence shown here is derived from an EMBL/GenBank/DDBJ whole genome shotgun (WGS) entry which is preliminary data.</text>
</comment>
<name>A0A7V2ZMK7_9BACT</name>
<feature type="transmembrane region" description="Helical" evidence="1">
    <location>
        <begin position="16"/>
        <end position="39"/>
    </location>
</feature>
<keyword evidence="1" id="KW-0812">Transmembrane</keyword>
<dbReference type="EMBL" id="DSUJ01000011">
    <property type="protein sequence ID" value="HFI92692.1"/>
    <property type="molecule type" value="Genomic_DNA"/>
</dbReference>
<protein>
    <submittedName>
        <fullName evidence="2">Uncharacterized protein</fullName>
    </submittedName>
</protein>
<keyword evidence="1" id="KW-0472">Membrane</keyword>
<feature type="transmembrane region" description="Helical" evidence="1">
    <location>
        <begin position="155"/>
        <end position="174"/>
    </location>
</feature>
<evidence type="ECO:0000313" key="2">
    <source>
        <dbReference type="EMBL" id="HFI92692.1"/>
    </source>
</evidence>
<feature type="transmembrane region" description="Helical" evidence="1">
    <location>
        <begin position="186"/>
        <end position="203"/>
    </location>
</feature>
<dbReference type="AlphaFoldDB" id="A0A7V2ZMK7"/>
<reference evidence="2" key="1">
    <citation type="journal article" date="2020" name="mSystems">
        <title>Genome- and Community-Level Interaction Insights into Carbon Utilization and Element Cycling Functions of Hydrothermarchaeota in Hydrothermal Sediment.</title>
        <authorList>
            <person name="Zhou Z."/>
            <person name="Liu Y."/>
            <person name="Xu W."/>
            <person name="Pan J."/>
            <person name="Luo Z.H."/>
            <person name="Li M."/>
        </authorList>
    </citation>
    <scope>NUCLEOTIDE SEQUENCE [LARGE SCALE GENOMIC DNA]</scope>
    <source>
        <strain evidence="2">SpSt-479</strain>
    </source>
</reference>
<accession>A0A7V2ZMK7</accession>
<gene>
    <name evidence="2" type="ORF">ENS31_14325</name>
</gene>
<sequence length="206" mass="22650">MNNTTKATALKTITKFSFFTGPILLFLSAMTFSFGIGLLPNGQTSYVEGILGSFALIFFVPIYLELSNQLSATHRKLGLVTAFTGLCGAVVGVSHELFRVIEWTLRNYGATEEVWTKFYANPGLEYLLVALLGPLFPITSIILGVGFLRAKTLPTWISVLLILAGIGFPLAQVLEWEVGLKVTYPLATLFWMISLVTTGLKYLSRE</sequence>
<feature type="transmembrane region" description="Helical" evidence="1">
    <location>
        <begin position="126"/>
        <end position="148"/>
    </location>
</feature>
<feature type="transmembrane region" description="Helical" evidence="1">
    <location>
        <begin position="45"/>
        <end position="64"/>
    </location>
</feature>
<organism evidence="2">
    <name type="scientific">Ignavibacterium album</name>
    <dbReference type="NCBI Taxonomy" id="591197"/>
    <lineage>
        <taxon>Bacteria</taxon>
        <taxon>Pseudomonadati</taxon>
        <taxon>Ignavibacteriota</taxon>
        <taxon>Ignavibacteria</taxon>
        <taxon>Ignavibacteriales</taxon>
        <taxon>Ignavibacteriaceae</taxon>
        <taxon>Ignavibacterium</taxon>
    </lineage>
</organism>
<evidence type="ECO:0000256" key="1">
    <source>
        <dbReference type="SAM" id="Phobius"/>
    </source>
</evidence>
<proteinExistence type="predicted"/>
<feature type="transmembrane region" description="Helical" evidence="1">
    <location>
        <begin position="76"/>
        <end position="98"/>
    </location>
</feature>
<keyword evidence="1" id="KW-1133">Transmembrane helix</keyword>